<keyword evidence="13" id="KW-1185">Reference proteome</keyword>
<evidence type="ECO:0000256" key="10">
    <source>
        <dbReference type="SAM" id="MobiDB-lite"/>
    </source>
</evidence>
<feature type="compositionally biased region" description="Pro residues" evidence="10">
    <location>
        <begin position="659"/>
        <end position="677"/>
    </location>
</feature>
<keyword evidence="8" id="KW-0539">Nucleus</keyword>
<dbReference type="Pfam" id="PF00096">
    <property type="entry name" value="zf-C2H2"/>
    <property type="match status" value="2"/>
</dbReference>
<evidence type="ECO:0000256" key="6">
    <source>
        <dbReference type="ARBA" id="ARBA00023015"/>
    </source>
</evidence>
<comment type="subcellular location">
    <subcellularLocation>
        <location evidence="1">Nucleus</location>
    </subcellularLocation>
</comment>
<evidence type="ECO:0000256" key="7">
    <source>
        <dbReference type="ARBA" id="ARBA00023163"/>
    </source>
</evidence>
<dbReference type="Proteomes" id="UP001235939">
    <property type="component" value="Chromosome 01"/>
</dbReference>
<proteinExistence type="predicted"/>
<evidence type="ECO:0000313" key="13">
    <source>
        <dbReference type="Proteomes" id="UP001235939"/>
    </source>
</evidence>
<dbReference type="PROSITE" id="PS50157">
    <property type="entry name" value="ZINC_FINGER_C2H2_2"/>
    <property type="match status" value="2"/>
</dbReference>
<evidence type="ECO:0000313" key="12">
    <source>
        <dbReference type="EMBL" id="UYV61791.1"/>
    </source>
</evidence>
<evidence type="ECO:0000259" key="11">
    <source>
        <dbReference type="PROSITE" id="PS50157"/>
    </source>
</evidence>
<feature type="region of interest" description="Disordered" evidence="10">
    <location>
        <begin position="60"/>
        <end position="88"/>
    </location>
</feature>
<feature type="region of interest" description="Disordered" evidence="10">
    <location>
        <begin position="136"/>
        <end position="291"/>
    </location>
</feature>
<keyword evidence="6" id="KW-0805">Transcription regulation</keyword>
<evidence type="ECO:0000256" key="2">
    <source>
        <dbReference type="ARBA" id="ARBA00022723"/>
    </source>
</evidence>
<feature type="compositionally biased region" description="Low complexity" evidence="10">
    <location>
        <begin position="254"/>
        <end position="272"/>
    </location>
</feature>
<evidence type="ECO:0000256" key="8">
    <source>
        <dbReference type="ARBA" id="ARBA00023242"/>
    </source>
</evidence>
<accession>A0ABY6JYW9</accession>
<feature type="compositionally biased region" description="Polar residues" evidence="10">
    <location>
        <begin position="182"/>
        <end position="195"/>
    </location>
</feature>
<feature type="compositionally biased region" description="Basic and acidic residues" evidence="10">
    <location>
        <begin position="154"/>
        <end position="163"/>
    </location>
</feature>
<dbReference type="PANTHER" id="PTHR14196">
    <property type="entry name" value="ODD-SKIPPED - RELATED"/>
    <property type="match status" value="1"/>
</dbReference>
<keyword evidence="2" id="KW-0479">Metal-binding</keyword>
<keyword evidence="7" id="KW-0804">Transcription</keyword>
<feature type="compositionally biased region" description="Low complexity" evidence="10">
    <location>
        <begin position="205"/>
        <end position="225"/>
    </location>
</feature>
<dbReference type="InterPro" id="IPR013087">
    <property type="entry name" value="Znf_C2H2_type"/>
</dbReference>
<dbReference type="SUPFAM" id="SSF57667">
    <property type="entry name" value="beta-beta-alpha zinc fingers"/>
    <property type="match status" value="1"/>
</dbReference>
<dbReference type="InterPro" id="IPR036236">
    <property type="entry name" value="Znf_C2H2_sf"/>
</dbReference>
<dbReference type="PANTHER" id="PTHR14196:SF0">
    <property type="entry name" value="PROTEIN BOWEL"/>
    <property type="match status" value="1"/>
</dbReference>
<dbReference type="SMART" id="SM00355">
    <property type="entry name" value="ZnF_C2H2"/>
    <property type="match status" value="2"/>
</dbReference>
<feature type="domain" description="C2H2-type" evidence="11">
    <location>
        <begin position="92"/>
        <end position="119"/>
    </location>
</feature>
<evidence type="ECO:0000256" key="5">
    <source>
        <dbReference type="ARBA" id="ARBA00022833"/>
    </source>
</evidence>
<feature type="region of interest" description="Disordered" evidence="10">
    <location>
        <begin position="658"/>
        <end position="702"/>
    </location>
</feature>
<dbReference type="EMBL" id="CP092863">
    <property type="protein sequence ID" value="UYV61791.1"/>
    <property type="molecule type" value="Genomic_DNA"/>
</dbReference>
<keyword evidence="5" id="KW-0862">Zinc</keyword>
<keyword evidence="3" id="KW-0677">Repeat</keyword>
<dbReference type="InterPro" id="IPR050717">
    <property type="entry name" value="C2H2-ZF_Transcription_Reg"/>
</dbReference>
<feature type="compositionally biased region" description="Pro residues" evidence="10">
    <location>
        <begin position="519"/>
        <end position="529"/>
    </location>
</feature>
<gene>
    <name evidence="12" type="ORF">LAZ67_1006583</name>
</gene>
<evidence type="ECO:0000256" key="9">
    <source>
        <dbReference type="PROSITE-ProRule" id="PRU00042"/>
    </source>
</evidence>
<reference evidence="12 13" key="1">
    <citation type="submission" date="2022-01" db="EMBL/GenBank/DDBJ databases">
        <title>A chromosomal length assembly of Cordylochernes scorpioides.</title>
        <authorList>
            <person name="Zeh D."/>
            <person name="Zeh J."/>
        </authorList>
    </citation>
    <scope>NUCLEOTIDE SEQUENCE [LARGE SCALE GENOMIC DNA]</scope>
    <source>
        <strain evidence="12">IN4F17</strain>
        <tissue evidence="12">Whole Body</tissue>
    </source>
</reference>
<name>A0ABY6JYW9_9ARAC</name>
<evidence type="ECO:0000256" key="1">
    <source>
        <dbReference type="ARBA" id="ARBA00004123"/>
    </source>
</evidence>
<dbReference type="Gene3D" id="3.30.160.60">
    <property type="entry name" value="Classic Zinc Finger"/>
    <property type="match status" value="2"/>
</dbReference>
<feature type="compositionally biased region" description="Low complexity" evidence="10">
    <location>
        <begin position="493"/>
        <end position="518"/>
    </location>
</feature>
<protein>
    <recommendedName>
        <fullName evidence="11">C2H2-type domain-containing protein</fullName>
    </recommendedName>
</protein>
<keyword evidence="4 9" id="KW-0863">Zinc-finger</keyword>
<feature type="region of interest" description="Disordered" evidence="10">
    <location>
        <begin position="493"/>
        <end position="545"/>
    </location>
</feature>
<sequence length="787" mass="85914">MGGAFVPFFPGGFVPYASKAPHFTLEMYRRTSDLPPTILPPPVKPRKKFDFTRLAESALTPDEEIRESSPTPVFLPQDTPRPPTSSRPKKEFICKYCQRRFTKSYNLLIHERTHTDERPYTCDICHKAFRRQDHLRDHRFMSSGNTPSLARAESPSKAEEKPVRLGTKAQPSAEIPAKNALRFNSSMKSTKNQRYVNPATGGKDANPAAPTEFAAASSSEAAAQAHRNWAESTEDSNSEYEGNFTVVQKRTSRRGSANSSPAAAPSSNLGAARTNRRPQSSARWAPRAQEVRTTRAHIVEARARQASSTEDHCVYVERSPELEPYHYMRAMDRMLGSTREVFQVTKMNGHFLVGLANRGMAERLVNEGLEVRGTLHRAFPFRKRAERITVGNLPFFVGDAAVISALSSFGRVISIAPKLMKAGPYIYNDGRREAFIILREGMTIERLPTRLDISIKGEAWPAYLSSEIRCSRCHGQGHRRANCPLLAGRTTAPGPAPAVTPSAAPRPSTPVAPAVPMEMAPPAPLPVTPAPSLRAPGSNGPAALTPDIQMSVIEETSTSSTSSSRTSTRESLVRFIERNPGVSFAGTDALGLGREEVLDLLSSKTRARKQGPLLSPPQNDALAGLIGQILDLRPGGGSNIYKILGQVRAELKTSLAAVPPTPPLPAPQPAEPVPPAPQESTPATTTPPLPPPDPMEDDDDLMPELDPIFNQMIIEPGFEPLLKSGVSLDAVMFAVLYREDRLDLLKGLSPEQGSILAGFLDAASERTRNNHPTIRRGIHKLRIALPS</sequence>
<dbReference type="PROSITE" id="PS00028">
    <property type="entry name" value="ZINC_FINGER_C2H2_1"/>
    <property type="match status" value="1"/>
</dbReference>
<evidence type="ECO:0000256" key="4">
    <source>
        <dbReference type="ARBA" id="ARBA00022771"/>
    </source>
</evidence>
<evidence type="ECO:0000256" key="3">
    <source>
        <dbReference type="ARBA" id="ARBA00022737"/>
    </source>
</evidence>
<feature type="domain" description="C2H2-type" evidence="11">
    <location>
        <begin position="120"/>
        <end position="147"/>
    </location>
</feature>
<organism evidence="12 13">
    <name type="scientific">Cordylochernes scorpioides</name>
    <dbReference type="NCBI Taxonomy" id="51811"/>
    <lineage>
        <taxon>Eukaryota</taxon>
        <taxon>Metazoa</taxon>
        <taxon>Ecdysozoa</taxon>
        <taxon>Arthropoda</taxon>
        <taxon>Chelicerata</taxon>
        <taxon>Arachnida</taxon>
        <taxon>Pseudoscorpiones</taxon>
        <taxon>Cheliferoidea</taxon>
        <taxon>Chernetidae</taxon>
        <taxon>Cordylochernes</taxon>
    </lineage>
</organism>